<accession>A0AAD7JM80</accession>
<feature type="transmembrane region" description="Helical" evidence="1">
    <location>
        <begin position="6"/>
        <end position="26"/>
    </location>
</feature>
<evidence type="ECO:0000256" key="1">
    <source>
        <dbReference type="SAM" id="Phobius"/>
    </source>
</evidence>
<organism evidence="2 3">
    <name type="scientific">Mycena maculata</name>
    <dbReference type="NCBI Taxonomy" id="230809"/>
    <lineage>
        <taxon>Eukaryota</taxon>
        <taxon>Fungi</taxon>
        <taxon>Dikarya</taxon>
        <taxon>Basidiomycota</taxon>
        <taxon>Agaricomycotina</taxon>
        <taxon>Agaricomycetes</taxon>
        <taxon>Agaricomycetidae</taxon>
        <taxon>Agaricales</taxon>
        <taxon>Marasmiineae</taxon>
        <taxon>Mycenaceae</taxon>
        <taxon>Mycena</taxon>
    </lineage>
</organism>
<protein>
    <submittedName>
        <fullName evidence="2">Uncharacterized protein</fullName>
    </submittedName>
</protein>
<keyword evidence="3" id="KW-1185">Reference proteome</keyword>
<evidence type="ECO:0000313" key="3">
    <source>
        <dbReference type="Proteomes" id="UP001215280"/>
    </source>
</evidence>
<sequence length="73" mass="8254">MNIALYSVLPFLIPVLVSFFLIRLSLAARSSHARIKLLESDGSSREKLVHVLAQLDTASYSKYRRPAPARERL</sequence>
<reference evidence="2" key="1">
    <citation type="submission" date="2023-03" db="EMBL/GenBank/DDBJ databases">
        <title>Massive genome expansion in bonnet fungi (Mycena s.s.) driven by repeated elements and novel gene families across ecological guilds.</title>
        <authorList>
            <consortium name="Lawrence Berkeley National Laboratory"/>
            <person name="Harder C.B."/>
            <person name="Miyauchi S."/>
            <person name="Viragh M."/>
            <person name="Kuo A."/>
            <person name="Thoen E."/>
            <person name="Andreopoulos B."/>
            <person name="Lu D."/>
            <person name="Skrede I."/>
            <person name="Drula E."/>
            <person name="Henrissat B."/>
            <person name="Morin E."/>
            <person name="Kohler A."/>
            <person name="Barry K."/>
            <person name="LaButti K."/>
            <person name="Morin E."/>
            <person name="Salamov A."/>
            <person name="Lipzen A."/>
            <person name="Mereny Z."/>
            <person name="Hegedus B."/>
            <person name="Baldrian P."/>
            <person name="Stursova M."/>
            <person name="Weitz H."/>
            <person name="Taylor A."/>
            <person name="Grigoriev I.V."/>
            <person name="Nagy L.G."/>
            <person name="Martin F."/>
            <person name="Kauserud H."/>
        </authorList>
    </citation>
    <scope>NUCLEOTIDE SEQUENCE</scope>
    <source>
        <strain evidence="2">CBHHK188m</strain>
    </source>
</reference>
<name>A0AAD7JM80_9AGAR</name>
<gene>
    <name evidence="2" type="ORF">DFH07DRAFT_955658</name>
</gene>
<dbReference type="Proteomes" id="UP001215280">
    <property type="component" value="Unassembled WGS sequence"/>
</dbReference>
<dbReference type="AlphaFoldDB" id="A0AAD7JM80"/>
<comment type="caution">
    <text evidence="2">The sequence shown here is derived from an EMBL/GenBank/DDBJ whole genome shotgun (WGS) entry which is preliminary data.</text>
</comment>
<proteinExistence type="predicted"/>
<evidence type="ECO:0000313" key="2">
    <source>
        <dbReference type="EMBL" id="KAJ7765413.1"/>
    </source>
</evidence>
<keyword evidence="1" id="KW-0812">Transmembrane</keyword>
<keyword evidence="1" id="KW-1133">Transmembrane helix</keyword>
<keyword evidence="1" id="KW-0472">Membrane</keyword>
<dbReference type="EMBL" id="JARJLG010000035">
    <property type="protein sequence ID" value="KAJ7765413.1"/>
    <property type="molecule type" value="Genomic_DNA"/>
</dbReference>